<dbReference type="AlphaFoldDB" id="A0A975BAT1"/>
<dbReference type="RefSeq" id="WP_207688147.1">
    <property type="nucleotide sequence ID" value="NZ_CP061799.1"/>
</dbReference>
<keyword evidence="1" id="KW-0732">Signal</keyword>
<evidence type="ECO:0000313" key="3">
    <source>
        <dbReference type="Proteomes" id="UP000663720"/>
    </source>
</evidence>
<reference evidence="2" key="1">
    <citation type="journal article" date="2021" name="Microb. Physiol.">
        <title>Proteogenomic Insights into the Physiology of Marine, Sulfate-Reducing, Filamentous Desulfonema limicola and Desulfonema magnum.</title>
        <authorList>
            <person name="Schnaars V."/>
            <person name="Wohlbrand L."/>
            <person name="Scheve S."/>
            <person name="Hinrichs C."/>
            <person name="Reinhardt R."/>
            <person name="Rabus R."/>
        </authorList>
    </citation>
    <scope>NUCLEOTIDE SEQUENCE</scope>
    <source>
        <strain evidence="2">5ac10</strain>
    </source>
</reference>
<dbReference type="Proteomes" id="UP000663720">
    <property type="component" value="Chromosome"/>
</dbReference>
<organism evidence="2 3">
    <name type="scientific">Desulfonema limicola</name>
    <dbReference type="NCBI Taxonomy" id="45656"/>
    <lineage>
        <taxon>Bacteria</taxon>
        <taxon>Pseudomonadati</taxon>
        <taxon>Thermodesulfobacteriota</taxon>
        <taxon>Desulfobacteria</taxon>
        <taxon>Desulfobacterales</taxon>
        <taxon>Desulfococcaceae</taxon>
        <taxon>Desulfonema</taxon>
    </lineage>
</organism>
<gene>
    <name evidence="2" type="ORF">dnl_45600</name>
</gene>
<dbReference type="EMBL" id="CP061799">
    <property type="protein sequence ID" value="QTA82189.1"/>
    <property type="molecule type" value="Genomic_DNA"/>
</dbReference>
<dbReference type="KEGG" id="dli:dnl_45600"/>
<name>A0A975BAT1_9BACT</name>
<accession>A0A975BAT1</accession>
<feature type="chain" id="PRO_5037800514" evidence="1">
    <location>
        <begin position="27"/>
        <end position="187"/>
    </location>
</feature>
<feature type="signal peptide" evidence="1">
    <location>
        <begin position="1"/>
        <end position="26"/>
    </location>
</feature>
<keyword evidence="3" id="KW-1185">Reference proteome</keyword>
<sequence>MKALKKVFILTIVMAMGAVMQGQAFAKGGFGRGMGQGQAVNGDIADNQASEFKRGRGLGNGMGPVVNILEGEPVVVSGAIAEIGYYGQGVQIDNGTEIITVYGIGPVMYWEQLEVPYPVVADTIIVNGSKVVFSDGSEKIIALSVTAGQDEIALRDAETGFPLWHQGQGGVRGQGSMFPCTAIPAAE</sequence>
<evidence type="ECO:0000256" key="1">
    <source>
        <dbReference type="SAM" id="SignalP"/>
    </source>
</evidence>
<proteinExistence type="predicted"/>
<evidence type="ECO:0000313" key="2">
    <source>
        <dbReference type="EMBL" id="QTA82189.1"/>
    </source>
</evidence>
<protein>
    <submittedName>
        <fullName evidence="2">Uncharacterized protein</fullName>
    </submittedName>
</protein>